<dbReference type="PANTHER" id="PTHR43649:SF33">
    <property type="entry name" value="POLYGALACTURONAN_RHAMNOGALACTURONAN-BINDING PROTEIN YTCQ"/>
    <property type="match status" value="1"/>
</dbReference>
<accession>A0ABW0HWT5</accession>
<keyword evidence="2 7" id="KW-0732">Signal</keyword>
<dbReference type="Proteomes" id="UP001596113">
    <property type="component" value="Unassembled WGS sequence"/>
</dbReference>
<keyword evidence="1" id="KW-1003">Cell membrane</keyword>
<feature type="signal peptide" evidence="7">
    <location>
        <begin position="1"/>
        <end position="21"/>
    </location>
</feature>
<dbReference type="PANTHER" id="PTHR43649">
    <property type="entry name" value="ARABINOSE-BINDING PROTEIN-RELATED"/>
    <property type="match status" value="1"/>
</dbReference>
<dbReference type="EMBL" id="JBHSMI010000028">
    <property type="protein sequence ID" value="MFC5404823.1"/>
    <property type="molecule type" value="Genomic_DNA"/>
</dbReference>
<dbReference type="SUPFAM" id="SSF53850">
    <property type="entry name" value="Periplasmic binding protein-like II"/>
    <property type="match status" value="1"/>
</dbReference>
<sequence length="452" mass="49573">MKRKVSVFAAICLIFTLLVTACGSSKNEQNQAATGSSPEPSSAQPSTAAATSEATPATPTIKGKITFVNSRVDFEDKFKEIAAAFKAKYPEAEVDVELVKEIDQVLKIRLASDEAPDVFQYTTNIIPAGSDKLAEYLLPLDDMGYTKDTIAFYDLPYHMYEGKHYGLTEGVYVTGILASKKVLESVGVTTYPKTLDELYALADKLKAKGIVPFGSMLKSGWPLGSWNAVAFANLTGTVDDFYKQMNESDTPFALDTPLGKAFSFVRALKDKGYFDEDLMSSDWDVLRLHMDKVGMLMLANYGIGALEGLDPKDVAFFPLPIDNSGTPIAQRNSSWDIGISKNTKNPETAKAFVKFLLEESGYADLVGEAPSVASVGSKNPALNEFLQQNIKYVDSTSSDSKIYGRYQEIMNKAQINEGMIYQDVLMNKDSDIKPVLDKYNKKFADSRKASGK</sequence>
<evidence type="ECO:0000313" key="8">
    <source>
        <dbReference type="EMBL" id="MFC5404823.1"/>
    </source>
</evidence>
<evidence type="ECO:0000256" key="4">
    <source>
        <dbReference type="ARBA" id="ARBA00023139"/>
    </source>
</evidence>
<feature type="compositionally biased region" description="Low complexity" evidence="6">
    <location>
        <begin position="36"/>
        <end position="56"/>
    </location>
</feature>
<evidence type="ECO:0000313" key="9">
    <source>
        <dbReference type="Proteomes" id="UP001596113"/>
    </source>
</evidence>
<keyword evidence="4" id="KW-0564">Palmitate</keyword>
<protein>
    <submittedName>
        <fullName evidence="8">ABC transporter substrate-binding protein</fullName>
    </submittedName>
</protein>
<reference evidence="9" key="1">
    <citation type="journal article" date="2019" name="Int. J. Syst. Evol. Microbiol.">
        <title>The Global Catalogue of Microorganisms (GCM) 10K type strain sequencing project: providing services to taxonomists for standard genome sequencing and annotation.</title>
        <authorList>
            <consortium name="The Broad Institute Genomics Platform"/>
            <consortium name="The Broad Institute Genome Sequencing Center for Infectious Disease"/>
            <person name="Wu L."/>
            <person name="Ma J."/>
        </authorList>
    </citation>
    <scope>NUCLEOTIDE SEQUENCE [LARGE SCALE GENOMIC DNA]</scope>
    <source>
        <strain evidence="9">CGMCC 1.18575</strain>
    </source>
</reference>
<keyword evidence="9" id="KW-1185">Reference proteome</keyword>
<evidence type="ECO:0000256" key="7">
    <source>
        <dbReference type="SAM" id="SignalP"/>
    </source>
</evidence>
<keyword evidence="5" id="KW-0449">Lipoprotein</keyword>
<dbReference type="InterPro" id="IPR050490">
    <property type="entry name" value="Bact_solute-bd_prot1"/>
</dbReference>
<gene>
    <name evidence="8" type="ORF">ACFPOF_18950</name>
</gene>
<proteinExistence type="predicted"/>
<dbReference type="RefSeq" id="WP_378135462.1">
    <property type="nucleotide sequence ID" value="NZ_JBHSMI010000028.1"/>
</dbReference>
<evidence type="ECO:0000256" key="6">
    <source>
        <dbReference type="SAM" id="MobiDB-lite"/>
    </source>
</evidence>
<dbReference type="InterPro" id="IPR006059">
    <property type="entry name" value="SBP"/>
</dbReference>
<dbReference type="Gene3D" id="3.40.190.10">
    <property type="entry name" value="Periplasmic binding protein-like II"/>
    <property type="match status" value="2"/>
</dbReference>
<organism evidence="8 9">
    <name type="scientific">Cohnella soli</name>
    <dbReference type="NCBI Taxonomy" id="425005"/>
    <lineage>
        <taxon>Bacteria</taxon>
        <taxon>Bacillati</taxon>
        <taxon>Bacillota</taxon>
        <taxon>Bacilli</taxon>
        <taxon>Bacillales</taxon>
        <taxon>Paenibacillaceae</taxon>
        <taxon>Cohnella</taxon>
    </lineage>
</organism>
<dbReference type="PROSITE" id="PS51257">
    <property type="entry name" value="PROKAR_LIPOPROTEIN"/>
    <property type="match status" value="1"/>
</dbReference>
<dbReference type="Pfam" id="PF01547">
    <property type="entry name" value="SBP_bac_1"/>
    <property type="match status" value="1"/>
</dbReference>
<evidence type="ECO:0000256" key="3">
    <source>
        <dbReference type="ARBA" id="ARBA00023136"/>
    </source>
</evidence>
<feature type="chain" id="PRO_5045496260" evidence="7">
    <location>
        <begin position="22"/>
        <end position="452"/>
    </location>
</feature>
<evidence type="ECO:0000256" key="1">
    <source>
        <dbReference type="ARBA" id="ARBA00022475"/>
    </source>
</evidence>
<comment type="caution">
    <text evidence="8">The sequence shown here is derived from an EMBL/GenBank/DDBJ whole genome shotgun (WGS) entry which is preliminary data.</text>
</comment>
<evidence type="ECO:0000256" key="2">
    <source>
        <dbReference type="ARBA" id="ARBA00022729"/>
    </source>
</evidence>
<keyword evidence="3" id="KW-0472">Membrane</keyword>
<name>A0ABW0HWT5_9BACL</name>
<evidence type="ECO:0000256" key="5">
    <source>
        <dbReference type="ARBA" id="ARBA00023288"/>
    </source>
</evidence>
<feature type="region of interest" description="Disordered" evidence="6">
    <location>
        <begin position="28"/>
        <end position="56"/>
    </location>
</feature>